<sequence>MKSADILSSVDRHMSANRRAAYTELHNLVEKTCKEIQEKLGVNVVRSVYGRSAKQGDLFKTNIKIAKKIMKKHKDGNHDYDVTHVRDIIGLTAVMQYPDQVAIFLESLENQLEMIGLSIDKREAIRRPGYYATHVDITSDVAPHLGLFCELQIKTMLHDAWAAKMHDLNYKPGGELDPRLDRMMQVIADTIESIEVQSQTLRELITERWHAEALWRKAARLRMFETMPAWLISKQKMDASALAILEKMFEEKDALLSASGDSALLTGTQREITKTCKNLPRDLWVLLSYLASLTGHAQICDFAALKISDWLNAIDQKQLTANEQLRYDIYSAPLACSAFGDLDRAIEISRLILDQFDALPDHTRKVVKWNLANFLVERQYFLPEAPAVADETKAEVEAILVECEPLREEDPSGFFDFEGMMVVSFSNNPAELKQAIKLIEKGIEGVKDEDMQFAEAFLELHSRMAWRRLLKLEAGL</sequence>
<dbReference type="AlphaFoldDB" id="A0A9X3KTG3"/>
<dbReference type="SUPFAM" id="SSF81301">
    <property type="entry name" value="Nucleotidyltransferase"/>
    <property type="match status" value="1"/>
</dbReference>
<comment type="caution">
    <text evidence="2">The sequence shown here is derived from an EMBL/GenBank/DDBJ whole genome shotgun (WGS) entry which is preliminary data.</text>
</comment>
<dbReference type="EMBL" id="JAPZLR010000027">
    <property type="protein sequence ID" value="MCZ7940564.1"/>
    <property type="molecule type" value="Genomic_DNA"/>
</dbReference>
<feature type="domain" description="RelA/SpoT" evidence="1">
    <location>
        <begin position="60"/>
        <end position="176"/>
    </location>
</feature>
<organism evidence="2 3">
    <name type="scientific">Agrobacterium salinitolerans</name>
    <dbReference type="NCBI Taxonomy" id="1183413"/>
    <lineage>
        <taxon>Bacteria</taxon>
        <taxon>Pseudomonadati</taxon>
        <taxon>Pseudomonadota</taxon>
        <taxon>Alphaproteobacteria</taxon>
        <taxon>Hyphomicrobiales</taxon>
        <taxon>Rhizobiaceae</taxon>
        <taxon>Rhizobium/Agrobacterium group</taxon>
        <taxon>Agrobacterium</taxon>
    </lineage>
</organism>
<dbReference type="InterPro" id="IPR043519">
    <property type="entry name" value="NT_sf"/>
</dbReference>
<evidence type="ECO:0000313" key="3">
    <source>
        <dbReference type="Proteomes" id="UP001151018"/>
    </source>
</evidence>
<gene>
    <name evidence="2" type="ORF">O9X88_23820</name>
</gene>
<dbReference type="InterPro" id="IPR052366">
    <property type="entry name" value="GTP_Pyrophosphokinase"/>
</dbReference>
<proteinExistence type="predicted"/>
<dbReference type="Pfam" id="PF04607">
    <property type="entry name" value="RelA_SpoT"/>
    <property type="match status" value="1"/>
</dbReference>
<dbReference type="PANTHER" id="PTHR47837:SF1">
    <property type="entry name" value="GTP PYROPHOSPHOKINASE YJBM"/>
    <property type="match status" value="1"/>
</dbReference>
<accession>A0A9X3KTG3</accession>
<dbReference type="PANTHER" id="PTHR47837">
    <property type="entry name" value="GTP PYROPHOSPHOKINASE YJBM"/>
    <property type="match status" value="1"/>
</dbReference>
<protein>
    <recommendedName>
        <fullName evidence="1">RelA/SpoT domain-containing protein</fullName>
    </recommendedName>
</protein>
<dbReference type="Gene3D" id="1.10.287.860">
    <property type="entry name" value="Nucleotidyltransferase"/>
    <property type="match status" value="1"/>
</dbReference>
<dbReference type="Proteomes" id="UP001151018">
    <property type="component" value="Unassembled WGS sequence"/>
</dbReference>
<dbReference type="Gene3D" id="3.30.460.10">
    <property type="entry name" value="Beta Polymerase, domain 2"/>
    <property type="match status" value="1"/>
</dbReference>
<evidence type="ECO:0000313" key="2">
    <source>
        <dbReference type="EMBL" id="MCZ7940564.1"/>
    </source>
</evidence>
<evidence type="ECO:0000259" key="1">
    <source>
        <dbReference type="SMART" id="SM00954"/>
    </source>
</evidence>
<dbReference type="RefSeq" id="WP_269835392.1">
    <property type="nucleotide sequence ID" value="NZ_JAPZLR010000027.1"/>
</dbReference>
<dbReference type="SMART" id="SM00954">
    <property type="entry name" value="RelA_SpoT"/>
    <property type="match status" value="1"/>
</dbReference>
<reference evidence="2" key="1">
    <citation type="submission" date="2022-12" db="EMBL/GenBank/DDBJ databases">
        <title>Draft genome sequences of 22 rhizogenic Agrobacterium biovar 1 strains, the causative agent of hairy root disease.</title>
        <authorList>
            <person name="Kim N."/>
            <person name="Vargas P."/>
            <person name="Rediers H."/>
        </authorList>
    </citation>
    <scope>NUCLEOTIDE SEQUENCE</scope>
    <source>
        <strain evidence="2">ST15.13.006</strain>
    </source>
</reference>
<dbReference type="InterPro" id="IPR007685">
    <property type="entry name" value="RelA_SpoT"/>
</dbReference>
<dbReference type="GO" id="GO:0015969">
    <property type="term" value="P:guanosine tetraphosphate metabolic process"/>
    <property type="evidence" value="ECO:0007669"/>
    <property type="project" value="InterPro"/>
</dbReference>
<name>A0A9X3KTG3_9HYPH</name>